<feature type="transmembrane region" description="Helical" evidence="13">
    <location>
        <begin position="69"/>
        <end position="91"/>
    </location>
</feature>
<evidence type="ECO:0000256" key="9">
    <source>
        <dbReference type="ARBA" id="ARBA00022989"/>
    </source>
</evidence>
<dbReference type="AlphaFoldDB" id="C0FNR7"/>
<gene>
    <name evidence="14" type="ORF">ROSEINA2194_00366</name>
</gene>
<dbReference type="NCBIfam" id="TIGR00797">
    <property type="entry name" value="matE"/>
    <property type="match status" value="1"/>
</dbReference>
<dbReference type="EMBL" id="ACFY01000020">
    <property type="protein sequence ID" value="EEG95766.1"/>
    <property type="molecule type" value="Genomic_DNA"/>
</dbReference>
<evidence type="ECO:0000256" key="2">
    <source>
        <dbReference type="ARBA" id="ARBA00004651"/>
    </source>
</evidence>
<evidence type="ECO:0000256" key="7">
    <source>
        <dbReference type="ARBA" id="ARBA00022475"/>
    </source>
</evidence>
<keyword evidence="5" id="KW-0813">Transport</keyword>
<keyword evidence="8 13" id="KW-0812">Transmembrane</keyword>
<sequence>MRVEAKKHGQVFNYFINQGVQIMTKDMTMGSPLRMILLFSVPVLLGNIFQQFYNMVDTIIVGQYLGEDALAAVGSTGCLMFLVLGFANGIAQGFGVMVSHAFGAKDFKLLKHYVALSLILTAIVSLLLTIPTVAASRQFLILMKTPDNILGLADSYIKVIFAGILLTMSYNVAAGILRGIGDSKTPLYFLILSSFLNIVLDLFLIVVVKLGTAGAAYATIIAQGVSALLCFIYMFRKFDILKTSREDYYLDGYGVFNMLSIGIPMALNYSITAIGTMILQGAVNIFGSSVVAAFTAASKVENLSTQTMPTLGTAIATYCGQNLGAGKYKRIYEGMRKGFFICIFISLAASAICVFGGRFIVSWFVSNPSEEIFDYAMQYLNTISFFMLPLAWIFLYRNALQGLNRGLVPMLSGVVEMVCRIIVIAVTLNPFGYWAVRLASPITWLFTGILLIVTYFIWEKQSRKKHSGSSD</sequence>
<feature type="transmembrane region" description="Helical" evidence="13">
    <location>
        <begin position="32"/>
        <end position="49"/>
    </location>
</feature>
<evidence type="ECO:0000256" key="5">
    <source>
        <dbReference type="ARBA" id="ARBA00022448"/>
    </source>
</evidence>
<keyword evidence="7" id="KW-1003">Cell membrane</keyword>
<feature type="transmembrane region" description="Helical" evidence="13">
    <location>
        <begin position="273"/>
        <end position="297"/>
    </location>
</feature>
<reference evidence="14 15" key="1">
    <citation type="submission" date="2009-02" db="EMBL/GenBank/DDBJ databases">
        <authorList>
            <person name="Fulton L."/>
            <person name="Clifton S."/>
            <person name="Fulton B."/>
            <person name="Xu J."/>
            <person name="Minx P."/>
            <person name="Pepin K.H."/>
            <person name="Johnson M."/>
            <person name="Bhonagiri V."/>
            <person name="Nash W.E."/>
            <person name="Mardis E.R."/>
            <person name="Wilson R.K."/>
        </authorList>
    </citation>
    <scope>NUCLEOTIDE SEQUENCE [LARGE SCALE GENOMIC DNA]</scope>
    <source>
        <strain evidence="14 15">DSM 16841</strain>
    </source>
</reference>
<keyword evidence="9 13" id="KW-1133">Transmembrane helix</keyword>
<dbReference type="PIRSF" id="PIRSF006603">
    <property type="entry name" value="DinF"/>
    <property type="match status" value="1"/>
</dbReference>
<evidence type="ECO:0000256" key="3">
    <source>
        <dbReference type="ARBA" id="ARBA00010199"/>
    </source>
</evidence>
<protein>
    <recommendedName>
        <fullName evidence="4">Probable multidrug resistance protein NorM</fullName>
    </recommendedName>
    <alternativeName>
        <fullName evidence="12">Multidrug-efflux transporter</fullName>
    </alternativeName>
</protein>
<feature type="transmembrane region" description="Helical" evidence="13">
    <location>
        <begin position="376"/>
        <end position="395"/>
    </location>
</feature>
<dbReference type="GO" id="GO:0006811">
    <property type="term" value="P:monoatomic ion transport"/>
    <property type="evidence" value="ECO:0007669"/>
    <property type="project" value="UniProtKB-KW"/>
</dbReference>
<accession>C0FNR7</accession>
<dbReference type="PANTHER" id="PTHR43298:SF2">
    <property type="entry name" value="FMN_FAD EXPORTER YEEO-RELATED"/>
    <property type="match status" value="1"/>
</dbReference>
<name>C0FNR7_9FIRM</name>
<evidence type="ECO:0000256" key="8">
    <source>
        <dbReference type="ARBA" id="ARBA00022692"/>
    </source>
</evidence>
<dbReference type="InterPro" id="IPR048279">
    <property type="entry name" value="MdtK-like"/>
</dbReference>
<feature type="transmembrane region" description="Helical" evidence="13">
    <location>
        <begin position="434"/>
        <end position="458"/>
    </location>
</feature>
<comment type="similarity">
    <text evidence="3">Belongs to the multi antimicrobial extrusion (MATE) (TC 2.A.66.1) family.</text>
</comment>
<reference evidence="14 15" key="2">
    <citation type="submission" date="2009-03" db="EMBL/GenBank/DDBJ databases">
        <title>Draft genome sequence of Roseburia inulinivorans (DSM 16841).</title>
        <authorList>
            <person name="Sudarsanam P."/>
            <person name="Ley R."/>
            <person name="Guruge J."/>
            <person name="Turnbaugh P.J."/>
            <person name="Mahowald M."/>
            <person name="Liep D."/>
            <person name="Gordon J."/>
        </authorList>
    </citation>
    <scope>NUCLEOTIDE SEQUENCE [LARGE SCALE GENOMIC DNA]</scope>
    <source>
        <strain evidence="14 15">DSM 16841</strain>
    </source>
</reference>
<feature type="transmembrane region" description="Helical" evidence="13">
    <location>
        <begin position="187"/>
        <end position="208"/>
    </location>
</feature>
<proteinExistence type="inferred from homology"/>
<evidence type="ECO:0000256" key="10">
    <source>
        <dbReference type="ARBA" id="ARBA00023065"/>
    </source>
</evidence>
<dbReference type="GO" id="GO:0005886">
    <property type="term" value="C:plasma membrane"/>
    <property type="evidence" value="ECO:0007669"/>
    <property type="project" value="UniProtKB-SubCell"/>
</dbReference>
<evidence type="ECO:0000256" key="4">
    <source>
        <dbReference type="ARBA" id="ARBA00020268"/>
    </source>
</evidence>
<dbReference type="Pfam" id="PF01554">
    <property type="entry name" value="MatE"/>
    <property type="match status" value="2"/>
</dbReference>
<feature type="transmembrane region" description="Helical" evidence="13">
    <location>
        <begin position="339"/>
        <end position="364"/>
    </location>
</feature>
<evidence type="ECO:0000256" key="6">
    <source>
        <dbReference type="ARBA" id="ARBA00022449"/>
    </source>
</evidence>
<comment type="function">
    <text evidence="1">Multidrug efflux pump.</text>
</comment>
<evidence type="ECO:0000256" key="12">
    <source>
        <dbReference type="ARBA" id="ARBA00031636"/>
    </source>
</evidence>
<keyword evidence="11 13" id="KW-0472">Membrane</keyword>
<feature type="transmembrane region" description="Helical" evidence="13">
    <location>
        <begin position="214"/>
        <end position="236"/>
    </location>
</feature>
<evidence type="ECO:0000313" key="15">
    <source>
        <dbReference type="Proteomes" id="UP000003561"/>
    </source>
</evidence>
<keyword evidence="10" id="KW-0406">Ion transport</keyword>
<evidence type="ECO:0000313" key="14">
    <source>
        <dbReference type="EMBL" id="EEG95766.1"/>
    </source>
</evidence>
<dbReference type="GO" id="GO:0042910">
    <property type="term" value="F:xenobiotic transmembrane transporter activity"/>
    <property type="evidence" value="ECO:0007669"/>
    <property type="project" value="InterPro"/>
</dbReference>
<dbReference type="InterPro" id="IPR050222">
    <property type="entry name" value="MATE_MdtK"/>
</dbReference>
<dbReference type="eggNOG" id="COG0534">
    <property type="taxonomic scope" value="Bacteria"/>
</dbReference>
<dbReference type="GO" id="GO:0015297">
    <property type="term" value="F:antiporter activity"/>
    <property type="evidence" value="ECO:0007669"/>
    <property type="project" value="UniProtKB-KW"/>
</dbReference>
<dbReference type="CDD" id="cd13138">
    <property type="entry name" value="MATE_yoeA_like"/>
    <property type="match status" value="1"/>
</dbReference>
<comment type="caution">
    <text evidence="14">The sequence shown here is derived from an EMBL/GenBank/DDBJ whole genome shotgun (WGS) entry which is preliminary data.</text>
</comment>
<evidence type="ECO:0000256" key="1">
    <source>
        <dbReference type="ARBA" id="ARBA00003408"/>
    </source>
</evidence>
<evidence type="ECO:0000256" key="13">
    <source>
        <dbReference type="SAM" id="Phobius"/>
    </source>
</evidence>
<feature type="transmembrane region" description="Helical" evidence="13">
    <location>
        <begin position="155"/>
        <end position="180"/>
    </location>
</feature>
<dbReference type="InterPro" id="IPR002528">
    <property type="entry name" value="MATE_fam"/>
</dbReference>
<comment type="subcellular location">
    <subcellularLocation>
        <location evidence="2">Cell membrane</location>
        <topology evidence="2">Multi-pass membrane protein</topology>
    </subcellularLocation>
</comment>
<keyword evidence="6" id="KW-0050">Antiport</keyword>
<dbReference type="PANTHER" id="PTHR43298">
    <property type="entry name" value="MULTIDRUG RESISTANCE PROTEIN NORM-RELATED"/>
    <property type="match status" value="1"/>
</dbReference>
<feature type="transmembrane region" description="Helical" evidence="13">
    <location>
        <begin position="407"/>
        <end position="428"/>
    </location>
</feature>
<feature type="transmembrane region" description="Helical" evidence="13">
    <location>
        <begin position="112"/>
        <end position="135"/>
    </location>
</feature>
<feature type="transmembrane region" description="Helical" evidence="13">
    <location>
        <begin position="248"/>
        <end position="267"/>
    </location>
</feature>
<evidence type="ECO:0000256" key="11">
    <source>
        <dbReference type="ARBA" id="ARBA00023136"/>
    </source>
</evidence>
<dbReference type="Proteomes" id="UP000003561">
    <property type="component" value="Unassembled WGS sequence"/>
</dbReference>
<organism evidence="14 15">
    <name type="scientific">Roseburia inulinivorans DSM 16841</name>
    <dbReference type="NCBI Taxonomy" id="622312"/>
    <lineage>
        <taxon>Bacteria</taxon>
        <taxon>Bacillati</taxon>
        <taxon>Bacillota</taxon>
        <taxon>Clostridia</taxon>
        <taxon>Lachnospirales</taxon>
        <taxon>Lachnospiraceae</taxon>
        <taxon>Roseburia</taxon>
    </lineage>
</organism>